<dbReference type="Proteomes" id="UP000003505">
    <property type="component" value="Unassembled WGS sequence"/>
</dbReference>
<dbReference type="PANTHER" id="PTHR43179:SF12">
    <property type="entry name" value="GALACTOFURANOSYLTRANSFERASE GLFT2"/>
    <property type="match status" value="1"/>
</dbReference>
<dbReference type="InterPro" id="IPR029063">
    <property type="entry name" value="SAM-dependent_MTases_sf"/>
</dbReference>
<reference evidence="6 7" key="1">
    <citation type="submission" date="2009-09" db="EMBL/GenBank/DDBJ databases">
        <authorList>
            <person name="Weinstock G."/>
            <person name="Sodergren E."/>
            <person name="Clifton S."/>
            <person name="Fulton L."/>
            <person name="Fulton B."/>
            <person name="Courtney L."/>
            <person name="Fronick C."/>
            <person name="Harrison M."/>
            <person name="Strong C."/>
            <person name="Farmer C."/>
            <person name="Delahaunty K."/>
            <person name="Markovic C."/>
            <person name="Hall O."/>
            <person name="Minx P."/>
            <person name="Tomlinson C."/>
            <person name="Mitreva M."/>
            <person name="Nelson J."/>
            <person name="Hou S."/>
            <person name="Wollam A."/>
            <person name="Pepin K.H."/>
            <person name="Johnson M."/>
            <person name="Bhonagiri V."/>
            <person name="Nash W.E."/>
            <person name="Warren W."/>
            <person name="Chinwalla A."/>
            <person name="Mardis E.R."/>
            <person name="Wilson R.K."/>
        </authorList>
    </citation>
    <scope>NUCLEOTIDE SEQUENCE [LARGE SCALE GENOMIC DNA]</scope>
    <source>
        <strain evidence="7">ATCC 35185 / DSM 20758 / VPI D19B-28</strain>
    </source>
</reference>
<feature type="domain" description="Glycosyltransferase 2-like" evidence="5">
    <location>
        <begin position="50"/>
        <end position="179"/>
    </location>
</feature>
<keyword evidence="3 6" id="KW-0328">Glycosyltransferase</keyword>
<comment type="pathway">
    <text evidence="1">Cell wall biogenesis; cell wall polysaccharide biosynthesis.</text>
</comment>
<dbReference type="EMBL" id="ACKP02000003">
    <property type="protein sequence ID" value="EEX78401.1"/>
    <property type="molecule type" value="Genomic_DNA"/>
</dbReference>
<protein>
    <submittedName>
        <fullName evidence="6">Glycosyltransferase, group 2 family protein</fullName>
        <ecNumber evidence="6">2.4.-.-</ecNumber>
    </submittedName>
</protein>
<dbReference type="AlphaFoldDB" id="C9LRY3"/>
<evidence type="ECO:0000256" key="2">
    <source>
        <dbReference type="ARBA" id="ARBA00006739"/>
    </source>
</evidence>
<proteinExistence type="inferred from homology"/>
<keyword evidence="4 6" id="KW-0808">Transferase</keyword>
<dbReference type="InterPro" id="IPR001173">
    <property type="entry name" value="Glyco_trans_2-like"/>
</dbReference>
<dbReference type="CDD" id="cd00761">
    <property type="entry name" value="Glyco_tranf_GTA_type"/>
    <property type="match status" value="1"/>
</dbReference>
<evidence type="ECO:0000256" key="1">
    <source>
        <dbReference type="ARBA" id="ARBA00004776"/>
    </source>
</evidence>
<organism evidence="6 7">
    <name type="scientific">Selenomonas sputigena (strain ATCC 35185 / DSM 20758 / CCUG 44933 / VPI D19B-28)</name>
    <dbReference type="NCBI Taxonomy" id="546271"/>
    <lineage>
        <taxon>Bacteria</taxon>
        <taxon>Bacillati</taxon>
        <taxon>Bacillota</taxon>
        <taxon>Negativicutes</taxon>
        <taxon>Selenomonadales</taxon>
        <taxon>Selenomonadaceae</taxon>
        <taxon>Selenomonas</taxon>
    </lineage>
</organism>
<dbReference type="Pfam" id="PF00535">
    <property type="entry name" value="Glycos_transf_2"/>
    <property type="match status" value="1"/>
</dbReference>
<accession>C9LRY3</accession>
<dbReference type="Gene3D" id="3.90.550.10">
    <property type="entry name" value="Spore Coat Polysaccharide Biosynthesis Protein SpsA, Chain A"/>
    <property type="match status" value="1"/>
</dbReference>
<evidence type="ECO:0000259" key="5">
    <source>
        <dbReference type="Pfam" id="PF00535"/>
    </source>
</evidence>
<name>C9LRY3_SELS3</name>
<dbReference type="SUPFAM" id="SSF53448">
    <property type="entry name" value="Nucleotide-diphospho-sugar transferases"/>
    <property type="match status" value="1"/>
</dbReference>
<dbReference type="PANTHER" id="PTHR43179">
    <property type="entry name" value="RHAMNOSYLTRANSFERASE WBBL"/>
    <property type="match status" value="1"/>
</dbReference>
<dbReference type="InterPro" id="IPR029044">
    <property type="entry name" value="Nucleotide-diphossugar_trans"/>
</dbReference>
<sequence length="432" mass="50034">MEEDMSFNYGEVIEVQPEGESSEIRKRNAFIRREIVANFCVGKNPPLVTVCFQAYNHLEDQTKMAIHALLQYTQNVDYELILIDNGSTDGTLEFFRSIPYEKKRIFHVRENRGALAGYIAAKNSAGGEFIRGRYVSFVPGDVIVTKDWLKNLVTCMESDSRIGMVVPVANYTSNHQKITLPFSNYEEMQEVAAAHNISNPKKWEECLRVIPTTSLLRSSLRKLYELDHAFYYNFSDDDLSFTYRRLGYRLMICRDTFVYHAEGSTMTGEDYQLDIQTGREIFRRKYFGIDPWDDTRLDAELRDKCLSFVPVRKEHRILGIDIRCGADLLHFKNGLRGVGFEPVKLSALVQDAKYWQDLQTVCDEEVFCRSQRDFSETLRGRTYDYIILGEPLCNYEEPQAMLEMMRDHLSLGGRMTGRVEKDGEVFVLERNA</sequence>
<dbReference type="SUPFAM" id="SSF53335">
    <property type="entry name" value="S-adenosyl-L-methionine-dependent methyltransferases"/>
    <property type="match status" value="1"/>
</dbReference>
<evidence type="ECO:0000256" key="4">
    <source>
        <dbReference type="ARBA" id="ARBA00022679"/>
    </source>
</evidence>
<comment type="caution">
    <text evidence="6">The sequence shown here is derived from an EMBL/GenBank/DDBJ whole genome shotgun (WGS) entry which is preliminary data.</text>
</comment>
<dbReference type="RefSeq" id="WP_006190848.1">
    <property type="nucleotide sequence ID" value="NZ_GG698596.1"/>
</dbReference>
<comment type="similarity">
    <text evidence="2">Belongs to the glycosyltransferase 2 family.</text>
</comment>
<dbReference type="GO" id="GO:0016757">
    <property type="term" value="F:glycosyltransferase activity"/>
    <property type="evidence" value="ECO:0007669"/>
    <property type="project" value="UniProtKB-KW"/>
</dbReference>
<evidence type="ECO:0000256" key="3">
    <source>
        <dbReference type="ARBA" id="ARBA00022676"/>
    </source>
</evidence>
<evidence type="ECO:0000313" key="7">
    <source>
        <dbReference type="Proteomes" id="UP000003505"/>
    </source>
</evidence>
<evidence type="ECO:0000313" key="6">
    <source>
        <dbReference type="EMBL" id="EEX78401.1"/>
    </source>
</evidence>
<gene>
    <name evidence="6" type="ORF">SELSPUOL_00203</name>
</gene>
<dbReference type="STRING" id="546271.Selsp_1011"/>
<dbReference type="EC" id="2.4.-.-" evidence="6"/>
<dbReference type="eggNOG" id="COG1216">
    <property type="taxonomic scope" value="Bacteria"/>
</dbReference>